<dbReference type="InterPro" id="IPR025724">
    <property type="entry name" value="GAG-pre-integrase_dom"/>
</dbReference>
<dbReference type="PROSITE" id="PS50158">
    <property type="entry name" value="ZF_CCHC"/>
    <property type="match status" value="1"/>
</dbReference>
<dbReference type="SUPFAM" id="SSF57756">
    <property type="entry name" value="Retrovirus zinc finger-like domains"/>
    <property type="match status" value="1"/>
</dbReference>
<evidence type="ECO:0000256" key="3">
    <source>
        <dbReference type="SAM" id="MobiDB-lite"/>
    </source>
</evidence>
<dbReference type="Proteomes" id="UP000826271">
    <property type="component" value="Unassembled WGS sequence"/>
</dbReference>
<dbReference type="InterPro" id="IPR018163">
    <property type="entry name" value="Thr/Ala-tRNA-synth_IIc_edit"/>
</dbReference>
<comment type="similarity">
    <text evidence="1">Belongs to the remorin family.</text>
</comment>
<evidence type="ECO:0000313" key="6">
    <source>
        <dbReference type="Proteomes" id="UP000826271"/>
    </source>
</evidence>
<dbReference type="GO" id="GO:0008270">
    <property type="term" value="F:zinc ion binding"/>
    <property type="evidence" value="ECO:0007669"/>
    <property type="project" value="UniProtKB-KW"/>
</dbReference>
<sequence>MGGGDENLRFLLVFLWLIQGQSYFLAFKCAHSWRVFRADIWMPIMHWSMHHDEGTGIKDLPEDHKTITIYKCGPLVDLCREPHIPNTSFVKAFSCLKVRSAVIHSERRGRNKNRGPQHQRDKSRGKSKFKGDFKCHYCGGPNHYERDCRKKKKDQKNGNNENKKDDKDTTAVATDGDVVIICYDTCVSSSCQETDWIIDSGASYHITPHRDMFTSYTSGNFGRVRMANHGVTEVIGMGNINLETDTGCRLILRDVKHIPDIRLNIISTGKLDDDGYVSHFGEGKWKLTKGSLITAKGKKKNSLYLMQAKLSNGEVNAAVNNSSIELWHKRLGHLSQKGMQLLAKKKLLPDVSGIELQTCVDCLAGKQHREQTSDDTKQSERRESSQEVPDDLDPVPSRTTRDHGGDVQDEQNDITDDEPVDDQVSPIQTDDPVPPPEARLDKVHTNDNVADMLTKSLPREKLEICKSEAGLVVPPHESYKELSSIDEWEKIRRASIEAQLKHIEEKFEKKKAEYGEKMKNKSSIIQKEAEDKRASIEAELRKDIVIVDERATTFRASEQMPKKLLACFSSLPALPVFEKSQSFRTTEGKVYLYVDKMTRVTMVQETSLDCKYSHAKLEEEHEIVENDAKGLLVERYRKRKEWIPQVLAQWTKKPLE</sequence>
<dbReference type="Pfam" id="PF03763">
    <property type="entry name" value="Remorin_C"/>
    <property type="match status" value="1"/>
</dbReference>
<dbReference type="Pfam" id="PF22936">
    <property type="entry name" value="Pol_BBD"/>
    <property type="match status" value="1"/>
</dbReference>
<feature type="compositionally biased region" description="Basic and acidic residues" evidence="3">
    <location>
        <begin position="118"/>
        <end position="128"/>
    </location>
</feature>
<dbReference type="PANTHER" id="PTHR31775">
    <property type="entry name" value="OS02G0117200 PROTEIN"/>
    <property type="match status" value="1"/>
</dbReference>
<name>A0AAV6XBL0_9LAMI</name>
<dbReference type="Pfam" id="PF13976">
    <property type="entry name" value="gag_pre-integrs"/>
    <property type="match status" value="1"/>
</dbReference>
<accession>A0AAV6XBL0</accession>
<gene>
    <name evidence="5" type="ORF">BUALT_Bualt08G0071900</name>
</gene>
<dbReference type="GO" id="GO:0003676">
    <property type="term" value="F:nucleic acid binding"/>
    <property type="evidence" value="ECO:0007669"/>
    <property type="project" value="InterPro"/>
</dbReference>
<reference evidence="5" key="1">
    <citation type="submission" date="2019-10" db="EMBL/GenBank/DDBJ databases">
        <authorList>
            <person name="Zhang R."/>
            <person name="Pan Y."/>
            <person name="Wang J."/>
            <person name="Ma R."/>
            <person name="Yu S."/>
        </authorList>
    </citation>
    <scope>NUCLEOTIDE SEQUENCE</scope>
    <source>
        <strain evidence="5">LA-IB0</strain>
        <tissue evidence="5">Leaf</tissue>
    </source>
</reference>
<dbReference type="EMBL" id="WHWC01000008">
    <property type="protein sequence ID" value="KAG8377806.1"/>
    <property type="molecule type" value="Genomic_DNA"/>
</dbReference>
<dbReference type="InterPro" id="IPR001878">
    <property type="entry name" value="Znf_CCHC"/>
</dbReference>
<keyword evidence="2" id="KW-0863">Zinc-finger</keyword>
<dbReference type="InterPro" id="IPR005516">
    <property type="entry name" value="Remorin_C"/>
</dbReference>
<keyword evidence="6" id="KW-1185">Reference proteome</keyword>
<dbReference type="SUPFAM" id="SSF55186">
    <property type="entry name" value="ThrRS/AlaRS common domain"/>
    <property type="match status" value="1"/>
</dbReference>
<keyword evidence="2" id="KW-0862">Zinc</keyword>
<dbReference type="PANTHER" id="PTHR31775:SF29">
    <property type="entry name" value="REMORIN C-TERMINAL DOMAIN-CONTAINING PROTEIN"/>
    <property type="match status" value="1"/>
</dbReference>
<feature type="region of interest" description="Disordered" evidence="3">
    <location>
        <begin position="149"/>
        <end position="168"/>
    </location>
</feature>
<dbReference type="GO" id="GO:0043039">
    <property type="term" value="P:tRNA aminoacylation"/>
    <property type="evidence" value="ECO:0007669"/>
    <property type="project" value="InterPro"/>
</dbReference>
<feature type="region of interest" description="Disordered" evidence="3">
    <location>
        <begin position="106"/>
        <end position="128"/>
    </location>
</feature>
<dbReference type="Gene3D" id="3.30.980.10">
    <property type="entry name" value="Threonyl-trna Synthetase, Chain A, domain 2"/>
    <property type="match status" value="1"/>
</dbReference>
<feature type="region of interest" description="Disordered" evidence="3">
    <location>
        <begin position="367"/>
        <end position="445"/>
    </location>
</feature>
<dbReference type="InterPro" id="IPR054722">
    <property type="entry name" value="PolX-like_BBD"/>
</dbReference>
<dbReference type="InterPro" id="IPR012947">
    <property type="entry name" value="tRNA_SAD"/>
</dbReference>
<evidence type="ECO:0000256" key="1">
    <source>
        <dbReference type="ARBA" id="ARBA00005711"/>
    </source>
</evidence>
<evidence type="ECO:0000313" key="5">
    <source>
        <dbReference type="EMBL" id="KAG8377806.1"/>
    </source>
</evidence>
<evidence type="ECO:0000259" key="4">
    <source>
        <dbReference type="PROSITE" id="PS50158"/>
    </source>
</evidence>
<protein>
    <recommendedName>
        <fullName evidence="4">CCHC-type domain-containing protein</fullName>
    </recommendedName>
</protein>
<evidence type="ECO:0000256" key="2">
    <source>
        <dbReference type="PROSITE-ProRule" id="PRU00047"/>
    </source>
</evidence>
<proteinExistence type="inferred from homology"/>
<feature type="compositionally biased region" description="Basic residues" evidence="3">
    <location>
        <begin position="107"/>
        <end position="117"/>
    </location>
</feature>
<comment type="caution">
    <text evidence="5">The sequence shown here is derived from an EMBL/GenBank/DDBJ whole genome shotgun (WGS) entry which is preliminary data.</text>
</comment>
<feature type="compositionally biased region" description="Acidic residues" evidence="3">
    <location>
        <begin position="407"/>
        <end position="421"/>
    </location>
</feature>
<dbReference type="AlphaFoldDB" id="A0AAV6XBL0"/>
<dbReference type="GO" id="GO:0004812">
    <property type="term" value="F:aminoacyl-tRNA ligase activity"/>
    <property type="evidence" value="ECO:0007669"/>
    <property type="project" value="InterPro"/>
</dbReference>
<dbReference type="Pfam" id="PF07973">
    <property type="entry name" value="tRNA_SAD"/>
    <property type="match status" value="1"/>
</dbReference>
<organism evidence="5 6">
    <name type="scientific">Buddleja alternifolia</name>
    <dbReference type="NCBI Taxonomy" id="168488"/>
    <lineage>
        <taxon>Eukaryota</taxon>
        <taxon>Viridiplantae</taxon>
        <taxon>Streptophyta</taxon>
        <taxon>Embryophyta</taxon>
        <taxon>Tracheophyta</taxon>
        <taxon>Spermatophyta</taxon>
        <taxon>Magnoliopsida</taxon>
        <taxon>eudicotyledons</taxon>
        <taxon>Gunneridae</taxon>
        <taxon>Pentapetalae</taxon>
        <taxon>asterids</taxon>
        <taxon>lamiids</taxon>
        <taxon>Lamiales</taxon>
        <taxon>Scrophulariaceae</taxon>
        <taxon>Buddlejeae</taxon>
        <taxon>Buddleja</taxon>
    </lineage>
</organism>
<dbReference type="InterPro" id="IPR036875">
    <property type="entry name" value="Znf_CCHC_sf"/>
</dbReference>
<dbReference type="GO" id="GO:0005524">
    <property type="term" value="F:ATP binding"/>
    <property type="evidence" value="ECO:0007669"/>
    <property type="project" value="InterPro"/>
</dbReference>
<feature type="compositionally biased region" description="Basic and acidic residues" evidence="3">
    <location>
        <begin position="367"/>
        <end position="385"/>
    </location>
</feature>
<feature type="domain" description="CCHC-type" evidence="4">
    <location>
        <begin position="134"/>
        <end position="150"/>
    </location>
</feature>
<dbReference type="SMART" id="SM00863">
    <property type="entry name" value="tRNA_SAD"/>
    <property type="match status" value="1"/>
</dbReference>
<keyword evidence="2" id="KW-0479">Metal-binding</keyword>